<evidence type="ECO:0000256" key="1">
    <source>
        <dbReference type="ARBA" id="ARBA00023002"/>
    </source>
</evidence>
<dbReference type="PANTHER" id="PTHR13847">
    <property type="entry name" value="SARCOSINE DEHYDROGENASE-RELATED"/>
    <property type="match status" value="1"/>
</dbReference>
<organism evidence="3 4">
    <name type="scientific">Achromobacter pestifer</name>
    <dbReference type="NCBI Taxonomy" id="1353889"/>
    <lineage>
        <taxon>Bacteria</taxon>
        <taxon>Pseudomonadati</taxon>
        <taxon>Pseudomonadota</taxon>
        <taxon>Betaproteobacteria</taxon>
        <taxon>Burkholderiales</taxon>
        <taxon>Alcaligenaceae</taxon>
        <taxon>Achromobacter</taxon>
    </lineage>
</organism>
<dbReference type="Gene3D" id="3.30.9.10">
    <property type="entry name" value="D-Amino Acid Oxidase, subunit A, domain 2"/>
    <property type="match status" value="2"/>
</dbReference>
<keyword evidence="4" id="KW-1185">Reference proteome</keyword>
<sequence length="455" mass="48583">MPSSMPPLSLLRHAPADAVSRLLDRTEPLPATADVVIIGGGIMGCSAAWYLARANLKVVLLEKNRIASQQSGRNWGFVRSLYRDPAELPLAAQALSLWPGLRAELGHETGWTRSGCLFLCADEAERQSYQAWLTQAGGRVDDTRMLSADEVAARFPLVSPRTEGGIIAESDGQAEPTLATLAFARAAIRAGAVVLEDCGVSALDTAGGSVRGVLTEHGPVRAPIVICAAGAQTFRLLQGLGVQLPQKVVRSTVSLTAALPAMGLPCFVGYGLGLRQRPDGSCIIATDAGTDIDLTLDSLRASRYFLREVVRNHKGFSFRLGKPFVNDLYTRLSVPRSDWAIKPRDPDIAPNIHRVRDNRKRFAELFAGMPPVEIVKSWAGNIDVMPDALPVIDAAWPTSGLIIATGFSGHGFGLGPAVGSTLASLARGVEPKTDLAPFSADRFLRGAYSRPYAAI</sequence>
<dbReference type="EMBL" id="CADIJX010000004">
    <property type="protein sequence ID" value="CAB3661547.1"/>
    <property type="molecule type" value="Genomic_DNA"/>
</dbReference>
<accession>A0A6S6Z4D9</accession>
<dbReference type="SUPFAM" id="SSF51905">
    <property type="entry name" value="FAD/NAD(P)-binding domain"/>
    <property type="match status" value="1"/>
</dbReference>
<dbReference type="Pfam" id="PF01266">
    <property type="entry name" value="DAO"/>
    <property type="match status" value="1"/>
</dbReference>
<dbReference type="InterPro" id="IPR006076">
    <property type="entry name" value="FAD-dep_OxRdtase"/>
</dbReference>
<evidence type="ECO:0000313" key="3">
    <source>
        <dbReference type="EMBL" id="CAB3661547.1"/>
    </source>
</evidence>
<feature type="domain" description="FAD dependent oxidoreductase" evidence="2">
    <location>
        <begin position="34"/>
        <end position="425"/>
    </location>
</feature>
<dbReference type="InterPro" id="IPR036188">
    <property type="entry name" value="FAD/NAD-bd_sf"/>
</dbReference>
<evidence type="ECO:0000259" key="2">
    <source>
        <dbReference type="Pfam" id="PF01266"/>
    </source>
</evidence>
<dbReference type="Proteomes" id="UP000494108">
    <property type="component" value="Unassembled WGS sequence"/>
</dbReference>
<keyword evidence="1 3" id="KW-0560">Oxidoreductase</keyword>
<protein>
    <submittedName>
        <fullName evidence="3">Monomeric sarcosine oxidase</fullName>
        <ecNumber evidence="3">1.5.3.1</ecNumber>
    </submittedName>
</protein>
<dbReference type="Gene3D" id="3.50.50.60">
    <property type="entry name" value="FAD/NAD(P)-binding domain"/>
    <property type="match status" value="2"/>
</dbReference>
<reference evidence="3 4" key="1">
    <citation type="submission" date="2020-04" db="EMBL/GenBank/DDBJ databases">
        <authorList>
            <person name="De Canck E."/>
        </authorList>
    </citation>
    <scope>NUCLEOTIDE SEQUENCE [LARGE SCALE GENOMIC DNA]</scope>
    <source>
        <strain evidence="3 4">LMG 3431</strain>
    </source>
</reference>
<evidence type="ECO:0000313" key="4">
    <source>
        <dbReference type="Proteomes" id="UP000494108"/>
    </source>
</evidence>
<dbReference type="AlphaFoldDB" id="A0A6S6Z4D9"/>
<name>A0A6S6Z4D9_9BURK</name>
<gene>
    <name evidence="3" type="primary">soxA</name>
    <name evidence="3" type="ORF">LMG3431_03358</name>
</gene>
<dbReference type="GO" id="GO:0008115">
    <property type="term" value="F:sarcosine oxidase activity"/>
    <property type="evidence" value="ECO:0007669"/>
    <property type="project" value="UniProtKB-EC"/>
</dbReference>
<dbReference type="GO" id="GO:0005737">
    <property type="term" value="C:cytoplasm"/>
    <property type="evidence" value="ECO:0007669"/>
    <property type="project" value="TreeGrafter"/>
</dbReference>
<proteinExistence type="predicted"/>
<dbReference type="EC" id="1.5.3.1" evidence="3"/>